<sequence length="64" mass="7286">MYVFLVIYFYLKVLFPSRIKTIPILIPNSFLLHKAYRALIMITSFSSTLLSIGLSLIVAQLHGV</sequence>
<keyword evidence="1" id="KW-0812">Transmembrane</keyword>
<organism evidence="2 3">
    <name type="scientific">Chryseobacterium profundimaris</name>
    <dbReference type="NCBI Taxonomy" id="1387275"/>
    <lineage>
        <taxon>Bacteria</taxon>
        <taxon>Pseudomonadati</taxon>
        <taxon>Bacteroidota</taxon>
        <taxon>Flavobacteriia</taxon>
        <taxon>Flavobacteriales</taxon>
        <taxon>Weeksellaceae</taxon>
        <taxon>Chryseobacterium group</taxon>
        <taxon>Chryseobacterium</taxon>
    </lineage>
</organism>
<feature type="transmembrane region" description="Helical" evidence="1">
    <location>
        <begin position="38"/>
        <end position="61"/>
    </location>
</feature>
<evidence type="ECO:0000313" key="2">
    <source>
        <dbReference type="EMBL" id="SMP18143.1"/>
    </source>
</evidence>
<comment type="caution">
    <text evidence="2">The sequence shown here is derived from an EMBL/GenBank/DDBJ whole genome shotgun (WGS) entry which is preliminary data.</text>
</comment>
<feature type="transmembrane region" description="Helical" evidence="1">
    <location>
        <begin position="6"/>
        <end position="26"/>
    </location>
</feature>
<keyword evidence="1" id="KW-0472">Membrane</keyword>
<proteinExistence type="predicted"/>
<dbReference type="Proteomes" id="UP001157960">
    <property type="component" value="Unassembled WGS sequence"/>
</dbReference>
<dbReference type="EMBL" id="FXTZ01000004">
    <property type="protein sequence ID" value="SMP18143.1"/>
    <property type="molecule type" value="Genomic_DNA"/>
</dbReference>
<protein>
    <submittedName>
        <fullName evidence="2">Uncharacterized protein</fullName>
    </submittedName>
</protein>
<keyword evidence="3" id="KW-1185">Reference proteome</keyword>
<keyword evidence="1" id="KW-1133">Transmembrane helix</keyword>
<evidence type="ECO:0000313" key="3">
    <source>
        <dbReference type="Proteomes" id="UP001157960"/>
    </source>
</evidence>
<gene>
    <name evidence="2" type="ORF">SAMN06264346_104216</name>
</gene>
<accession>A0ABY1NUG0</accession>
<reference evidence="2 3" key="1">
    <citation type="submission" date="2017-05" db="EMBL/GenBank/DDBJ databases">
        <authorList>
            <person name="Varghese N."/>
            <person name="Submissions S."/>
        </authorList>
    </citation>
    <scope>NUCLEOTIDE SEQUENCE [LARGE SCALE GENOMIC DNA]</scope>
    <source>
        <strain evidence="2 3">DSM 28214</strain>
    </source>
</reference>
<name>A0ABY1NUG0_9FLAO</name>
<evidence type="ECO:0000256" key="1">
    <source>
        <dbReference type="SAM" id="Phobius"/>
    </source>
</evidence>